<evidence type="ECO:0000259" key="6">
    <source>
        <dbReference type="Pfam" id="PF00496"/>
    </source>
</evidence>
<dbReference type="RefSeq" id="WP_028527508.1">
    <property type="nucleotide sequence ID" value="NZ_CABLBR010000003.1"/>
</dbReference>
<proteinExistence type="inferred from homology"/>
<dbReference type="InterPro" id="IPR039424">
    <property type="entry name" value="SBP_5"/>
</dbReference>
<protein>
    <submittedName>
        <fullName evidence="7">Peptide ABC transporter substrate-binding protein</fullName>
    </submittedName>
</protein>
<sequence>MKKFLSLLLVCAMGMSIMACGKSDQPTPNASPGTADQQETKEANPEAAGESGETADDTSGKSGGTLHLGETAMDTDLASKNPFLPQNTKKELLPLMYDRLLYFNPVSTELEPALASEYEWNEDFTELTFTMNTDAKWQDGTDFTAKDVVYTYTALKDYPTLDTYSLWEKLDSITEAEEKVTFKFKAPFTAFVRYAAEIFIVPEHIWSAAGAPDQNLNEQPVGTGPFIYKTYNTGTDIQFDANKDYWMGAPKVDNLIVHIYNSSPNLTLALLKGEIAATFNTIAMANVPEFLTKEGAEMQVYAGTSNYSVVVNHTNELLSDKNIRKALSMAINQDDLITRGEYNGVFPLSPGWLPDIFGEMVSENAKSSHVFDVEAATKILEDAGYTKGKDGIYEKDGQRLSFTYYNQSGAPAQQMEAGMIQQWLLNIGVEIVPKLATRAELIQILQTGEFDLLQFGIDFPPDPYALLNTSFNSAMTAPVGTATPGTNYFRYENPEVDELLAQVAEETDEEKAKELYIKIQDILAEDVVFLPMYNLGAHIPYYDGIQYEGWLTDRPIISAKSLINVSVK</sequence>
<evidence type="ECO:0000256" key="1">
    <source>
        <dbReference type="ARBA" id="ARBA00005695"/>
    </source>
</evidence>
<name>A0ABY5VKF3_9FIRM</name>
<dbReference type="Gene3D" id="3.10.105.10">
    <property type="entry name" value="Dipeptide-binding Protein, Domain 3"/>
    <property type="match status" value="1"/>
</dbReference>
<feature type="signal peptide" evidence="5">
    <location>
        <begin position="1"/>
        <end position="21"/>
    </location>
</feature>
<dbReference type="SUPFAM" id="SSF53850">
    <property type="entry name" value="Periplasmic binding protein-like II"/>
    <property type="match status" value="1"/>
</dbReference>
<dbReference type="Gene3D" id="3.40.190.10">
    <property type="entry name" value="Periplasmic binding protein-like II"/>
    <property type="match status" value="1"/>
</dbReference>
<feature type="chain" id="PRO_5045110934" evidence="5">
    <location>
        <begin position="22"/>
        <end position="568"/>
    </location>
</feature>
<dbReference type="PANTHER" id="PTHR30290:SF9">
    <property type="entry name" value="OLIGOPEPTIDE-BINDING PROTEIN APPA"/>
    <property type="match status" value="1"/>
</dbReference>
<dbReference type="Gene3D" id="3.90.76.10">
    <property type="entry name" value="Dipeptide-binding Protein, Domain 1"/>
    <property type="match status" value="1"/>
</dbReference>
<gene>
    <name evidence="7" type="ORF">NQ502_07155</name>
</gene>
<feature type="domain" description="Solute-binding protein family 5" evidence="6">
    <location>
        <begin position="109"/>
        <end position="473"/>
    </location>
</feature>
<keyword evidence="2" id="KW-0813">Transport</keyword>
<dbReference type="PIRSF" id="PIRSF002741">
    <property type="entry name" value="MppA"/>
    <property type="match status" value="1"/>
</dbReference>
<dbReference type="CDD" id="cd08513">
    <property type="entry name" value="PBP2_thermophilic_Hb8_like"/>
    <property type="match status" value="1"/>
</dbReference>
<keyword evidence="8" id="KW-1185">Reference proteome</keyword>
<dbReference type="PANTHER" id="PTHR30290">
    <property type="entry name" value="PERIPLASMIC BINDING COMPONENT OF ABC TRANSPORTER"/>
    <property type="match status" value="1"/>
</dbReference>
<evidence type="ECO:0000256" key="2">
    <source>
        <dbReference type="ARBA" id="ARBA00022448"/>
    </source>
</evidence>
<dbReference type="PROSITE" id="PS51257">
    <property type="entry name" value="PROKAR_LIPOPROTEIN"/>
    <property type="match status" value="1"/>
</dbReference>
<dbReference type="Proteomes" id="UP001060164">
    <property type="component" value="Chromosome"/>
</dbReference>
<reference evidence="7" key="1">
    <citation type="journal article" date="2022" name="Cell">
        <title>Design, construction, and in vivo augmentation of a complex gut microbiome.</title>
        <authorList>
            <person name="Cheng A.G."/>
            <person name="Ho P.Y."/>
            <person name="Aranda-Diaz A."/>
            <person name="Jain S."/>
            <person name="Yu F.B."/>
            <person name="Meng X."/>
            <person name="Wang M."/>
            <person name="Iakiviak M."/>
            <person name="Nagashima K."/>
            <person name="Zhao A."/>
            <person name="Murugkar P."/>
            <person name="Patil A."/>
            <person name="Atabakhsh K."/>
            <person name="Weakley A."/>
            <person name="Yan J."/>
            <person name="Brumbaugh A.R."/>
            <person name="Higginbottom S."/>
            <person name="Dimas A."/>
            <person name="Shiver A.L."/>
            <person name="Deutschbauer A."/>
            <person name="Neff N."/>
            <person name="Sonnenburg J.L."/>
            <person name="Huang K.C."/>
            <person name="Fischbach M.A."/>
        </authorList>
    </citation>
    <scope>NUCLEOTIDE SEQUENCE</scope>
    <source>
        <strain evidence="7">DSM 19829</strain>
    </source>
</reference>
<feature type="region of interest" description="Disordered" evidence="4">
    <location>
        <begin position="23"/>
        <end position="68"/>
    </location>
</feature>
<accession>A0ABY5VKF3</accession>
<dbReference type="Pfam" id="PF00496">
    <property type="entry name" value="SBP_bac_5"/>
    <property type="match status" value="1"/>
</dbReference>
<evidence type="ECO:0000256" key="4">
    <source>
        <dbReference type="SAM" id="MobiDB-lite"/>
    </source>
</evidence>
<evidence type="ECO:0000313" key="7">
    <source>
        <dbReference type="EMBL" id="UWP60807.1"/>
    </source>
</evidence>
<feature type="compositionally biased region" description="Polar residues" evidence="4">
    <location>
        <begin position="24"/>
        <end position="37"/>
    </location>
</feature>
<evidence type="ECO:0000256" key="3">
    <source>
        <dbReference type="ARBA" id="ARBA00022729"/>
    </source>
</evidence>
<evidence type="ECO:0000313" key="8">
    <source>
        <dbReference type="Proteomes" id="UP001060164"/>
    </source>
</evidence>
<dbReference type="InterPro" id="IPR000914">
    <property type="entry name" value="SBP_5_dom"/>
</dbReference>
<evidence type="ECO:0000256" key="5">
    <source>
        <dbReference type="SAM" id="SignalP"/>
    </source>
</evidence>
<dbReference type="EMBL" id="CP102290">
    <property type="protein sequence ID" value="UWP60807.1"/>
    <property type="molecule type" value="Genomic_DNA"/>
</dbReference>
<organism evidence="7 8">
    <name type="scientific">Ruminococcus gauvreauii</name>
    <dbReference type="NCBI Taxonomy" id="438033"/>
    <lineage>
        <taxon>Bacteria</taxon>
        <taxon>Bacillati</taxon>
        <taxon>Bacillota</taxon>
        <taxon>Clostridia</taxon>
        <taxon>Eubacteriales</taxon>
        <taxon>Oscillospiraceae</taxon>
        <taxon>Ruminococcus</taxon>
    </lineage>
</organism>
<dbReference type="InterPro" id="IPR030678">
    <property type="entry name" value="Peptide/Ni-bd"/>
</dbReference>
<keyword evidence="3 5" id="KW-0732">Signal</keyword>
<comment type="similarity">
    <text evidence="1">Belongs to the bacterial solute-binding protein 5 family.</text>
</comment>